<evidence type="ECO:0000313" key="2">
    <source>
        <dbReference type="EMBL" id="VUC21563.1"/>
    </source>
</evidence>
<dbReference type="Proteomes" id="UP000766486">
    <property type="component" value="Unassembled WGS sequence"/>
</dbReference>
<dbReference type="Pfam" id="PF03992">
    <property type="entry name" value="ABM"/>
    <property type="match status" value="1"/>
</dbReference>
<keyword evidence="3" id="KW-1185">Reference proteome</keyword>
<evidence type="ECO:0000313" key="3">
    <source>
        <dbReference type="Proteomes" id="UP000766486"/>
    </source>
</evidence>
<dbReference type="InterPro" id="IPR007138">
    <property type="entry name" value="ABM_dom"/>
</dbReference>
<reference evidence="2 3" key="1">
    <citation type="submission" date="2019-06" db="EMBL/GenBank/DDBJ databases">
        <authorList>
            <person name="Broberg M."/>
        </authorList>
    </citation>
    <scope>NUCLEOTIDE SEQUENCE [LARGE SCALE GENOMIC DNA]</scope>
</reference>
<dbReference type="Gene3D" id="3.30.70.100">
    <property type="match status" value="1"/>
</dbReference>
<organism evidence="2 3">
    <name type="scientific">Bionectria ochroleuca</name>
    <name type="common">Gliocladium roseum</name>
    <dbReference type="NCBI Taxonomy" id="29856"/>
    <lineage>
        <taxon>Eukaryota</taxon>
        <taxon>Fungi</taxon>
        <taxon>Dikarya</taxon>
        <taxon>Ascomycota</taxon>
        <taxon>Pezizomycotina</taxon>
        <taxon>Sordariomycetes</taxon>
        <taxon>Hypocreomycetidae</taxon>
        <taxon>Hypocreales</taxon>
        <taxon>Bionectriaceae</taxon>
        <taxon>Clonostachys</taxon>
    </lineage>
</organism>
<gene>
    <name evidence="2" type="ORF">CLO192961_LOCUS58315</name>
</gene>
<proteinExistence type="predicted"/>
<feature type="domain" description="ABM" evidence="1">
    <location>
        <begin position="35"/>
        <end position="86"/>
    </location>
</feature>
<dbReference type="SUPFAM" id="SSF54909">
    <property type="entry name" value="Dimeric alpha+beta barrel"/>
    <property type="match status" value="1"/>
</dbReference>
<accession>A0ABY6TSE9</accession>
<name>A0ABY6TSE9_BIOOC</name>
<dbReference type="InterPro" id="IPR011008">
    <property type="entry name" value="Dimeric_a/b-barrel"/>
</dbReference>
<protein>
    <recommendedName>
        <fullName evidence="1">ABM domain-containing protein</fullName>
    </recommendedName>
</protein>
<comment type="caution">
    <text evidence="2">The sequence shown here is derived from an EMBL/GenBank/DDBJ whole genome shotgun (WGS) entry which is preliminary data.</text>
</comment>
<sequence length="240" mass="26192">MSGGVSEFAYASLHEDAATDILHPNTTAGKAAAFMLSQVLEQPGARHAQWALTKENPRQMRIWADWDTLQDHLNYQQTEVYAEVQKQLYAIFDLSAPFSVCHLEPPNTALFLTDADTHPVVEILTMGFPGDISSAGKAAVEAQFQSFADKALRPPGLCKSILTAWSVESNVPLPRLEAGSGAQNGTVYSVLISWRSVEEHEQNKELPAYKKSVHLLKTLPGLVTLDVKHVVDVKSGVAGK</sequence>
<evidence type="ECO:0000259" key="1">
    <source>
        <dbReference type="Pfam" id="PF03992"/>
    </source>
</evidence>
<dbReference type="EMBL" id="CABFNS010000414">
    <property type="protein sequence ID" value="VUC21563.1"/>
    <property type="molecule type" value="Genomic_DNA"/>
</dbReference>